<dbReference type="SUPFAM" id="SSF50346">
    <property type="entry name" value="PRC-barrel domain"/>
    <property type="match status" value="1"/>
</dbReference>
<sequence>MTTDRIWSYAPASGYAEGLLLTGFTVAASDGTIGHVDRQVDESGMRHLIVDTGGWVFGRSVLIPVGLVTSIDPEAQEIKVACTEDEVKAAPRFRTDRETLDPGYLSGVGHYYRGLPPRRTTTS</sequence>
<dbReference type="GO" id="GO:0030077">
    <property type="term" value="C:plasma membrane light-harvesting complex"/>
    <property type="evidence" value="ECO:0007669"/>
    <property type="project" value="InterPro"/>
</dbReference>
<dbReference type="Proteomes" id="UP000240429">
    <property type="component" value="Unassembled WGS sequence"/>
</dbReference>
<dbReference type="OrthoDB" id="510842at2"/>
<comment type="caution">
    <text evidence="1">The sequence shown here is derived from an EMBL/GenBank/DDBJ whole genome shotgun (WGS) entry which is preliminary data.</text>
</comment>
<dbReference type="RefSeq" id="WP_107017342.1">
    <property type="nucleotide sequence ID" value="NZ_KZ679042.1"/>
</dbReference>
<name>A0A2P8Q8X3_9ACTN</name>
<dbReference type="Gene3D" id="3.90.50.10">
    <property type="entry name" value="Photosynthetic Reaction Center, subunit H, domain 2"/>
    <property type="match status" value="1"/>
</dbReference>
<reference evidence="1 2" key="1">
    <citation type="submission" date="2018-03" db="EMBL/GenBank/DDBJ databases">
        <title>Streptomyces dioscori sp. nov., a novel endophytic actinobacterium isolated from bulbil of Dioscorea bulbifera L.</title>
        <authorList>
            <person name="Zhikuan W."/>
        </authorList>
    </citation>
    <scope>NUCLEOTIDE SEQUENCE [LARGE SCALE GENOMIC DNA]</scope>
    <source>
        <strain evidence="1 2">A217</strain>
    </source>
</reference>
<organism evidence="1 2">
    <name type="scientific">Streptomyces dioscori</name>
    <dbReference type="NCBI Taxonomy" id="2109333"/>
    <lineage>
        <taxon>Bacteria</taxon>
        <taxon>Bacillati</taxon>
        <taxon>Actinomycetota</taxon>
        <taxon>Actinomycetes</taxon>
        <taxon>Kitasatosporales</taxon>
        <taxon>Streptomycetaceae</taxon>
        <taxon>Streptomyces</taxon>
        <taxon>Streptomyces aurantiacus group</taxon>
    </lineage>
</organism>
<evidence type="ECO:0008006" key="3">
    <source>
        <dbReference type="Google" id="ProtNLM"/>
    </source>
</evidence>
<protein>
    <recommendedName>
        <fullName evidence="3">PRC domain containing protein</fullName>
    </recommendedName>
</protein>
<gene>
    <name evidence="1" type="ORF">C6Y14_16115</name>
</gene>
<accession>A0A2P8Q8X3</accession>
<dbReference type="InterPro" id="IPR011033">
    <property type="entry name" value="PRC_barrel-like_sf"/>
</dbReference>
<dbReference type="AlphaFoldDB" id="A0A2P8Q8X3"/>
<keyword evidence="2" id="KW-1185">Reference proteome</keyword>
<evidence type="ECO:0000313" key="1">
    <source>
        <dbReference type="EMBL" id="PSM42703.1"/>
    </source>
</evidence>
<proteinExistence type="predicted"/>
<evidence type="ECO:0000313" key="2">
    <source>
        <dbReference type="Proteomes" id="UP000240429"/>
    </source>
</evidence>
<dbReference type="EMBL" id="PYBJ01000008">
    <property type="protein sequence ID" value="PSM42703.1"/>
    <property type="molecule type" value="Genomic_DNA"/>
</dbReference>
<dbReference type="InterPro" id="IPR014747">
    <property type="entry name" value="Bac_photo_RC_H_C"/>
</dbReference>
<dbReference type="GO" id="GO:0019684">
    <property type="term" value="P:photosynthesis, light reaction"/>
    <property type="evidence" value="ECO:0007669"/>
    <property type="project" value="InterPro"/>
</dbReference>